<accession>A0ABV3WSL3</accession>
<sequence>MQPTATHPALEAEQDRARRAQYATLTAHYGEIGSAALLAALVCAQQKRDTEQDSKAA</sequence>
<reference evidence="1 2" key="1">
    <citation type="submission" date="2024-01" db="EMBL/GenBank/DDBJ databases">
        <title>New evidence supports the origin of RcGTA from prophage.</title>
        <authorList>
            <person name="Xu Y."/>
            <person name="Liu B."/>
            <person name="Chen F."/>
        </authorList>
    </citation>
    <scope>NUCLEOTIDE SEQUENCE [LARGE SCALE GENOMIC DNA]</scope>
    <source>
        <strain evidence="1 2">CBW1107-2</strain>
    </source>
</reference>
<gene>
    <name evidence="1" type="ORF">V1479_09485</name>
</gene>
<evidence type="ECO:0000313" key="2">
    <source>
        <dbReference type="Proteomes" id="UP001559025"/>
    </source>
</evidence>
<keyword evidence="2" id="KW-1185">Reference proteome</keyword>
<dbReference type="Proteomes" id="UP001559025">
    <property type="component" value="Unassembled WGS sequence"/>
</dbReference>
<dbReference type="RefSeq" id="WP_173190424.1">
    <property type="nucleotide sequence ID" value="NZ_JABETK010000002.1"/>
</dbReference>
<comment type="caution">
    <text evidence="1">The sequence shown here is derived from an EMBL/GenBank/DDBJ whole genome shotgun (WGS) entry which is preliminary data.</text>
</comment>
<evidence type="ECO:0000313" key="1">
    <source>
        <dbReference type="EMBL" id="MEX4007535.1"/>
    </source>
</evidence>
<proteinExistence type="predicted"/>
<organism evidence="1 2">
    <name type="scientific">Neoaquamicrobium sediminum</name>
    <dbReference type="NCBI Taxonomy" id="1849104"/>
    <lineage>
        <taxon>Bacteria</taxon>
        <taxon>Pseudomonadati</taxon>
        <taxon>Pseudomonadota</taxon>
        <taxon>Alphaproteobacteria</taxon>
        <taxon>Hyphomicrobiales</taxon>
        <taxon>Phyllobacteriaceae</taxon>
        <taxon>Neoaquamicrobium</taxon>
    </lineage>
</organism>
<dbReference type="EMBL" id="JAZHFV010000002">
    <property type="protein sequence ID" value="MEX4007535.1"/>
    <property type="molecule type" value="Genomic_DNA"/>
</dbReference>
<name>A0ABV3WSL3_9HYPH</name>
<protein>
    <submittedName>
        <fullName evidence="1">Transcriptional regulator</fullName>
    </submittedName>
</protein>